<dbReference type="InterPro" id="IPR007588">
    <property type="entry name" value="Znf_FLYWCH"/>
</dbReference>
<keyword evidence="3" id="KW-0862">Zinc</keyword>
<dbReference type="Proteomes" id="UP000054653">
    <property type="component" value="Unassembled WGS sequence"/>
</dbReference>
<dbReference type="GO" id="GO:0008270">
    <property type="term" value="F:zinc ion binding"/>
    <property type="evidence" value="ECO:0007669"/>
    <property type="project" value="UniProtKB-KW"/>
</dbReference>
<evidence type="ECO:0000313" key="5">
    <source>
        <dbReference type="EMBL" id="KRY56459.1"/>
    </source>
</evidence>
<dbReference type="AlphaFoldDB" id="A0A0V1D4R3"/>
<dbReference type="Pfam" id="PF04500">
    <property type="entry name" value="FLYWCH"/>
    <property type="match status" value="1"/>
</dbReference>
<evidence type="ECO:0000256" key="2">
    <source>
        <dbReference type="ARBA" id="ARBA00022771"/>
    </source>
</evidence>
<evidence type="ECO:0000259" key="4">
    <source>
        <dbReference type="Pfam" id="PF04500"/>
    </source>
</evidence>
<evidence type="ECO:0000313" key="6">
    <source>
        <dbReference type="Proteomes" id="UP000054653"/>
    </source>
</evidence>
<dbReference type="EMBL" id="JYDI01000043">
    <property type="protein sequence ID" value="KRY56459.1"/>
    <property type="molecule type" value="Genomic_DNA"/>
</dbReference>
<evidence type="ECO:0000256" key="3">
    <source>
        <dbReference type="ARBA" id="ARBA00022833"/>
    </source>
</evidence>
<keyword evidence="2" id="KW-0863">Zinc-finger</keyword>
<organism evidence="5 6">
    <name type="scientific">Trichinella britovi</name>
    <name type="common">Parasitic roundworm</name>
    <dbReference type="NCBI Taxonomy" id="45882"/>
    <lineage>
        <taxon>Eukaryota</taxon>
        <taxon>Metazoa</taxon>
        <taxon>Ecdysozoa</taxon>
        <taxon>Nematoda</taxon>
        <taxon>Enoplea</taxon>
        <taxon>Dorylaimia</taxon>
        <taxon>Trichinellida</taxon>
        <taxon>Trichinellidae</taxon>
        <taxon>Trichinella</taxon>
    </lineage>
</organism>
<comment type="caution">
    <text evidence="5">The sequence shown here is derived from an EMBL/GenBank/DDBJ whole genome shotgun (WGS) entry which is preliminary data.</text>
</comment>
<protein>
    <recommendedName>
        <fullName evidence="4">FLYWCH-type domain-containing protein</fullName>
    </recommendedName>
</protein>
<name>A0A0V1D4R3_TRIBR</name>
<keyword evidence="1" id="KW-0479">Metal-binding</keyword>
<proteinExistence type="predicted"/>
<dbReference type="Gene3D" id="2.20.25.240">
    <property type="match status" value="1"/>
</dbReference>
<feature type="domain" description="FLYWCH-type" evidence="4">
    <location>
        <begin position="43"/>
        <end position="99"/>
    </location>
</feature>
<keyword evidence="6" id="KW-1185">Reference proteome</keyword>
<accession>A0A0V1D4R3</accession>
<reference evidence="5 6" key="1">
    <citation type="submission" date="2015-01" db="EMBL/GenBank/DDBJ databases">
        <title>Evolution of Trichinella species and genotypes.</title>
        <authorList>
            <person name="Korhonen P.K."/>
            <person name="Edoardo P."/>
            <person name="Giuseppe L.R."/>
            <person name="Gasser R.B."/>
        </authorList>
    </citation>
    <scope>NUCLEOTIDE SEQUENCE [LARGE SCALE GENOMIC DNA]</scope>
    <source>
        <strain evidence="5">ISS120</strain>
    </source>
</reference>
<evidence type="ECO:0000256" key="1">
    <source>
        <dbReference type="ARBA" id="ARBA00022723"/>
    </source>
</evidence>
<gene>
    <name evidence="5" type="ORF">T03_803</name>
</gene>
<sequence>MTQLTELNKSTGTVHKLFKKKFKTANAIFSYCCANNNLIQFVTTTKNQQKLVVYRGRCYTLKRTNRNDKYWMCTERSRSCCGTLSTNLEATEVIRSSEHAESCPVTPPRILPSPAACRVETVGLREYTRPVMEIYDELASNASTSLENAVHFTQCTTVGPGNTHAYRQLESELKLTAERTTINPCSWSVPVQTNNHLEGWHNRMTKRARKHHLGFYQFLKLIIHEQGKTETVVQQMDDETISGKGAL</sequence>